<accession>A0ABX7H3E1</accession>
<dbReference type="Gene3D" id="1.25.40.900">
    <property type="match status" value="1"/>
</dbReference>
<evidence type="ECO:0000313" key="3">
    <source>
        <dbReference type="Proteomes" id="UP000654720"/>
    </source>
</evidence>
<dbReference type="EMBL" id="CP069450">
    <property type="protein sequence ID" value="QRO49520.1"/>
    <property type="molecule type" value="Genomic_DNA"/>
</dbReference>
<dbReference type="SUPFAM" id="SSF48452">
    <property type="entry name" value="TPR-like"/>
    <property type="match status" value="1"/>
</dbReference>
<name>A0ABX7H3E1_9BACT</name>
<evidence type="ECO:0000313" key="2">
    <source>
        <dbReference type="EMBL" id="QRO49520.1"/>
    </source>
</evidence>
<feature type="domain" description="SusD-like N-terminal" evidence="1">
    <location>
        <begin position="22"/>
        <end position="211"/>
    </location>
</feature>
<keyword evidence="3" id="KW-1185">Reference proteome</keyword>
<dbReference type="Pfam" id="PF14322">
    <property type="entry name" value="SusD-like_3"/>
    <property type="match status" value="1"/>
</dbReference>
<dbReference type="InterPro" id="IPR033985">
    <property type="entry name" value="SusD-like_N"/>
</dbReference>
<dbReference type="InterPro" id="IPR011990">
    <property type="entry name" value="TPR-like_helical_dom_sf"/>
</dbReference>
<dbReference type="GeneID" id="93097788"/>
<dbReference type="Gene3D" id="1.25.40.390">
    <property type="match status" value="1"/>
</dbReference>
<reference evidence="2 3" key="1">
    <citation type="submission" date="2021-02" db="EMBL/GenBank/DDBJ databases">
        <title>FDA dAtabase for Regulatory Grade micrObial Sequences (FDA-ARGOS): Supporting development and validation of Infectious Disease Dx tests.</title>
        <authorList>
            <person name="Carlson P."/>
            <person name="Fischbach M."/>
            <person name="Hastie J."/>
            <person name="Bilen M."/>
            <person name="Cheng A."/>
            <person name="Tallon L."/>
            <person name="Sadzewicz L."/>
            <person name="Zhao X."/>
            <person name="Boylan J."/>
            <person name="Ott S."/>
            <person name="Bowen H."/>
            <person name="Vavikolanu K."/>
            <person name="Mehta A."/>
            <person name="Aluvathingal J."/>
            <person name="Nadendla S."/>
            <person name="Yan Y."/>
            <person name="Sichtig H."/>
        </authorList>
    </citation>
    <scope>NUCLEOTIDE SEQUENCE [LARGE SCALE GENOMIC DNA]</scope>
    <source>
        <strain evidence="2 3">FDAARGOS_1229</strain>
    </source>
</reference>
<dbReference type="Proteomes" id="UP000654720">
    <property type="component" value="Chromosome"/>
</dbReference>
<gene>
    <name evidence="2" type="ORF">I6J59_16665</name>
</gene>
<protein>
    <submittedName>
        <fullName evidence="2">RagB/SusD family nutrient uptake outer membrane protein</fullName>
    </submittedName>
</protein>
<dbReference type="RefSeq" id="WP_027199936.1">
    <property type="nucleotide sequence ID" value="NZ_CAMXLP010000043.1"/>
</dbReference>
<evidence type="ECO:0000259" key="1">
    <source>
        <dbReference type="Pfam" id="PF14322"/>
    </source>
</evidence>
<sequence>MKIHIKLLLFATVFILSSCESWLDLKPITQATEEQIFSTAEGYRSTLNGLYKNMGKASLYGKNLAFAMLDGFSQQYDLSPENNIMTEYQAYGKMDYGQTQVASRIEETWLAAYNVVANANNLIQNLIENTTPELFEFGEMERNMILGEAYACRALVQFDMLRLFAPAPISDDGANYVPYVEQYPNIQPAGISVNECIDKVIADLEKAKELVYGFDTSALAMNAVCTGDARFYNKFPSFTTLASTPRALSDFFKGRGYRLNYYSMTALLARAYQYAGKYDDAFEAADEVLKFKYEASQWDKFTFYEFKTTGIMSGADNSFATFEGKSNLRLVDNLIFALYNEKAYEELNLGVHFFKESKGAGAQYFVIRIDDIFKSSKGIDESASDIRHTKMIFLANNKQPVSGKWFCHEDEAMRSKNVTILPVIRATEMQYIMAESYARKGNWTDAARILNEIRQARGCWDNVSFSSWDDFVKELIIDARREWISEGQLFYLYKRLNAEVDFGKGIKRSFKRQEAVVPMPESQSM</sequence>
<organism evidence="2 3">
    <name type="scientific">Butyricimonas virosa</name>
    <dbReference type="NCBI Taxonomy" id="544645"/>
    <lineage>
        <taxon>Bacteria</taxon>
        <taxon>Pseudomonadati</taxon>
        <taxon>Bacteroidota</taxon>
        <taxon>Bacteroidia</taxon>
        <taxon>Bacteroidales</taxon>
        <taxon>Odoribacteraceae</taxon>
        <taxon>Butyricimonas</taxon>
    </lineage>
</organism>
<proteinExistence type="predicted"/>
<dbReference type="PROSITE" id="PS51257">
    <property type="entry name" value="PROKAR_LIPOPROTEIN"/>
    <property type="match status" value="1"/>
</dbReference>